<evidence type="ECO:0000313" key="1">
    <source>
        <dbReference type="EMBL" id="MFF8279963.1"/>
    </source>
</evidence>
<comment type="caution">
    <text evidence="1">The sequence shown here is derived from an EMBL/GenBank/DDBJ whole genome shotgun (WGS) entry which is preliminary data.</text>
</comment>
<dbReference type="EMBL" id="JBIBSM010000018">
    <property type="protein sequence ID" value="MFF8279963.1"/>
    <property type="molecule type" value="Genomic_DNA"/>
</dbReference>
<evidence type="ECO:0000313" key="2">
    <source>
        <dbReference type="Proteomes" id="UP001603013"/>
    </source>
</evidence>
<sequence>MTARRGGDAPDPFLIAEIEDYFDTVDPWSYLDDVLVSQDPEGAAAAYEQIVTGEWDGDL</sequence>
<gene>
    <name evidence="1" type="ORF">ACF05T_28320</name>
</gene>
<proteinExistence type="predicted"/>
<name>A0ABW6YJC2_9ACTN</name>
<organism evidence="1 2">
    <name type="scientific">Streptomyces lateritius</name>
    <dbReference type="NCBI Taxonomy" id="67313"/>
    <lineage>
        <taxon>Bacteria</taxon>
        <taxon>Bacillati</taxon>
        <taxon>Actinomycetota</taxon>
        <taxon>Actinomycetes</taxon>
        <taxon>Kitasatosporales</taxon>
        <taxon>Streptomycetaceae</taxon>
        <taxon>Streptomyces</taxon>
    </lineage>
</organism>
<reference evidence="1 2" key="1">
    <citation type="submission" date="2024-10" db="EMBL/GenBank/DDBJ databases">
        <title>The Natural Products Discovery Center: Release of the First 8490 Sequenced Strains for Exploring Actinobacteria Biosynthetic Diversity.</title>
        <authorList>
            <person name="Kalkreuter E."/>
            <person name="Kautsar S.A."/>
            <person name="Yang D."/>
            <person name="Bader C.D."/>
            <person name="Teijaro C.N."/>
            <person name="Fluegel L."/>
            <person name="Davis C.M."/>
            <person name="Simpson J.R."/>
            <person name="Lauterbach L."/>
            <person name="Steele A.D."/>
            <person name="Gui C."/>
            <person name="Meng S."/>
            <person name="Li G."/>
            <person name="Viehrig K."/>
            <person name="Ye F."/>
            <person name="Su P."/>
            <person name="Kiefer A.F."/>
            <person name="Nichols A."/>
            <person name="Cepeda A.J."/>
            <person name="Yan W."/>
            <person name="Fan B."/>
            <person name="Jiang Y."/>
            <person name="Adhikari A."/>
            <person name="Zheng C.-J."/>
            <person name="Schuster L."/>
            <person name="Cowan T.M."/>
            <person name="Smanski M.J."/>
            <person name="Chevrette M.G."/>
            <person name="De Carvalho L.P.S."/>
            <person name="Shen B."/>
        </authorList>
    </citation>
    <scope>NUCLEOTIDE SEQUENCE [LARGE SCALE GENOMIC DNA]</scope>
    <source>
        <strain evidence="1 2">NPDC015755</strain>
    </source>
</reference>
<dbReference type="RefSeq" id="WP_391936872.1">
    <property type="nucleotide sequence ID" value="NZ_JBIBSM010000018.1"/>
</dbReference>
<accession>A0ABW6YJC2</accession>
<protein>
    <submittedName>
        <fullName evidence="1">Uncharacterized protein</fullName>
    </submittedName>
</protein>
<dbReference type="Proteomes" id="UP001603013">
    <property type="component" value="Unassembled WGS sequence"/>
</dbReference>
<keyword evidence="2" id="KW-1185">Reference proteome</keyword>